<dbReference type="EMBL" id="MU155197">
    <property type="protein sequence ID" value="KAF9480310.1"/>
    <property type="molecule type" value="Genomic_DNA"/>
</dbReference>
<dbReference type="Pfam" id="PF13649">
    <property type="entry name" value="Methyltransf_25"/>
    <property type="match status" value="1"/>
</dbReference>
<keyword evidence="3" id="KW-1185">Reference proteome</keyword>
<protein>
    <submittedName>
        <fullName evidence="2">S-adenosyl-L-methionine-dependent methyltransferase</fullName>
    </submittedName>
</protein>
<dbReference type="AlphaFoldDB" id="A0A9P6D1L1"/>
<dbReference type="Gene3D" id="3.40.50.150">
    <property type="entry name" value="Vaccinia Virus protein VP39"/>
    <property type="match status" value="1"/>
</dbReference>
<feature type="domain" description="Methyltransferase" evidence="1">
    <location>
        <begin position="50"/>
        <end position="152"/>
    </location>
</feature>
<gene>
    <name evidence="2" type="ORF">BDN70DRAFT_805556</name>
</gene>
<name>A0A9P6D1L1_9AGAR</name>
<dbReference type="InterPro" id="IPR029063">
    <property type="entry name" value="SAM-dependent_MTases_sf"/>
</dbReference>
<dbReference type="GO" id="GO:0032259">
    <property type="term" value="P:methylation"/>
    <property type="evidence" value="ECO:0007669"/>
    <property type="project" value="UniProtKB-KW"/>
</dbReference>
<dbReference type="InterPro" id="IPR041698">
    <property type="entry name" value="Methyltransf_25"/>
</dbReference>
<dbReference type="GO" id="GO:0008168">
    <property type="term" value="F:methyltransferase activity"/>
    <property type="evidence" value="ECO:0007669"/>
    <property type="project" value="UniProtKB-KW"/>
</dbReference>
<reference evidence="2" key="1">
    <citation type="submission" date="2020-11" db="EMBL/GenBank/DDBJ databases">
        <authorList>
            <consortium name="DOE Joint Genome Institute"/>
            <person name="Ahrendt S."/>
            <person name="Riley R."/>
            <person name="Andreopoulos W."/>
            <person name="Labutti K."/>
            <person name="Pangilinan J."/>
            <person name="Ruiz-Duenas F.J."/>
            <person name="Barrasa J.M."/>
            <person name="Sanchez-Garcia M."/>
            <person name="Camarero S."/>
            <person name="Miyauchi S."/>
            <person name="Serrano A."/>
            <person name="Linde D."/>
            <person name="Babiker R."/>
            <person name="Drula E."/>
            <person name="Ayuso-Fernandez I."/>
            <person name="Pacheco R."/>
            <person name="Padilla G."/>
            <person name="Ferreira P."/>
            <person name="Barriuso J."/>
            <person name="Kellner H."/>
            <person name="Castanera R."/>
            <person name="Alfaro M."/>
            <person name="Ramirez L."/>
            <person name="Pisabarro A.G."/>
            <person name="Kuo A."/>
            <person name="Tritt A."/>
            <person name="Lipzen A."/>
            <person name="He G."/>
            <person name="Yan M."/>
            <person name="Ng V."/>
            <person name="Cullen D."/>
            <person name="Martin F."/>
            <person name="Rosso M.-N."/>
            <person name="Henrissat B."/>
            <person name="Hibbett D."/>
            <person name="Martinez A.T."/>
            <person name="Grigoriev I.V."/>
        </authorList>
    </citation>
    <scope>NUCLEOTIDE SEQUENCE</scope>
    <source>
        <strain evidence="2">CIRM-BRFM 674</strain>
    </source>
</reference>
<dbReference type="CDD" id="cd02440">
    <property type="entry name" value="AdoMet_MTases"/>
    <property type="match status" value="1"/>
</dbReference>
<comment type="caution">
    <text evidence="2">The sequence shown here is derived from an EMBL/GenBank/DDBJ whole genome shotgun (WGS) entry which is preliminary data.</text>
</comment>
<proteinExistence type="predicted"/>
<organism evidence="2 3">
    <name type="scientific">Pholiota conissans</name>
    <dbReference type="NCBI Taxonomy" id="109636"/>
    <lineage>
        <taxon>Eukaryota</taxon>
        <taxon>Fungi</taxon>
        <taxon>Dikarya</taxon>
        <taxon>Basidiomycota</taxon>
        <taxon>Agaricomycotina</taxon>
        <taxon>Agaricomycetes</taxon>
        <taxon>Agaricomycetidae</taxon>
        <taxon>Agaricales</taxon>
        <taxon>Agaricineae</taxon>
        <taxon>Strophariaceae</taxon>
        <taxon>Pholiota</taxon>
    </lineage>
</organism>
<evidence type="ECO:0000259" key="1">
    <source>
        <dbReference type="Pfam" id="PF13649"/>
    </source>
</evidence>
<keyword evidence="2" id="KW-0489">Methyltransferase</keyword>
<dbReference type="SUPFAM" id="SSF53335">
    <property type="entry name" value="S-adenosyl-L-methionine-dependent methyltransferases"/>
    <property type="match status" value="1"/>
</dbReference>
<evidence type="ECO:0000313" key="3">
    <source>
        <dbReference type="Proteomes" id="UP000807469"/>
    </source>
</evidence>
<sequence length="295" mass="31869">MATPTTTASPEDLAKLLLVTQNGLQSQAAQIAHRQNIINVWGGISPGTKVLELGCGQGDCTIVLADAVGSSGSVDAVDPTPPGYGSPFTVEEAHRHISTTILGPRINWIHADSLTFLPDNAPEPTYDIGILCHSLWYFSSPPTISETLRRLRLLCKMIFIAEWSLTASSPSSYPHVLAALTQASLECRKPQSESNVRTVVSPAAITKLAEDAGLKLVNEGIVENPGEHVYDGLWEVGAVSGKIFIQEIEKNVKDERERAVVHALRDATVKSLEPLPRGVKDVRSMNVWCGVFEKA</sequence>
<dbReference type="OrthoDB" id="8300214at2759"/>
<keyword evidence="2" id="KW-0808">Transferase</keyword>
<dbReference type="Proteomes" id="UP000807469">
    <property type="component" value="Unassembled WGS sequence"/>
</dbReference>
<accession>A0A9P6D1L1</accession>
<evidence type="ECO:0000313" key="2">
    <source>
        <dbReference type="EMBL" id="KAF9480310.1"/>
    </source>
</evidence>